<dbReference type="InterPro" id="IPR029058">
    <property type="entry name" value="AB_hydrolase_fold"/>
</dbReference>
<dbReference type="Proteomes" id="UP000616885">
    <property type="component" value="Unassembled WGS sequence"/>
</dbReference>
<protein>
    <recommendedName>
        <fullName evidence="1">Dienelactone hydrolase domain-containing protein</fullName>
    </recommendedName>
</protein>
<dbReference type="EMBL" id="JADCTT010000019">
    <property type="protein sequence ID" value="KAF9742954.1"/>
    <property type="molecule type" value="Genomic_DNA"/>
</dbReference>
<evidence type="ECO:0000259" key="1">
    <source>
        <dbReference type="Pfam" id="PF01738"/>
    </source>
</evidence>
<evidence type="ECO:0000313" key="3">
    <source>
        <dbReference type="Proteomes" id="UP000616885"/>
    </source>
</evidence>
<gene>
    <name evidence="2" type="ORF">IM811_007136</name>
</gene>
<reference evidence="2" key="1">
    <citation type="submission" date="2020-10" db="EMBL/GenBank/DDBJ databases">
        <title>High-Quality Genome Resource of Clonostachys rosea strain S41 by Oxford Nanopore Long-Read Sequencing.</title>
        <authorList>
            <person name="Wang H."/>
        </authorList>
    </citation>
    <scope>NUCLEOTIDE SEQUENCE</scope>
    <source>
        <strain evidence="2">S41</strain>
    </source>
</reference>
<feature type="domain" description="Dienelactone hydrolase" evidence="1">
    <location>
        <begin position="32"/>
        <end position="250"/>
    </location>
</feature>
<sequence length="253" mass="27710">MSSLPPSDCCATGFKHNGSPQGKTVKLAGKWDAYIATPAPGQQRNDTALLYLPDVLGIWINSKLMADEFASNGYLCVIPDLFHGDAIKINDFEKTDVKKWIEQGTDGSQPHTPDTINPIVSDAIQSLKKEYSAKKIGVLGYCFGAKFAVGHFKNDIDACFLAHPSFVSDEELAAIQGPLSIAAADTDRIFPDELRHKSENILRGTGQPWQICLYSGIAHGFAVRGDLSKRAERFAKAQAFQQAIVWFNEHLGQ</sequence>
<dbReference type="PANTHER" id="PTHR17630">
    <property type="entry name" value="DIENELACTONE HYDROLASE"/>
    <property type="match status" value="1"/>
</dbReference>
<dbReference type="GO" id="GO:0016787">
    <property type="term" value="F:hydrolase activity"/>
    <property type="evidence" value="ECO:0007669"/>
    <property type="project" value="InterPro"/>
</dbReference>
<dbReference type="PANTHER" id="PTHR17630:SF44">
    <property type="entry name" value="PROTEIN AIM2"/>
    <property type="match status" value="1"/>
</dbReference>
<dbReference type="SUPFAM" id="SSF53474">
    <property type="entry name" value="alpha/beta-Hydrolases"/>
    <property type="match status" value="1"/>
</dbReference>
<accession>A0A8H7K6Q0</accession>
<dbReference type="InterPro" id="IPR002925">
    <property type="entry name" value="Dienelactn_hydro"/>
</dbReference>
<dbReference type="Gene3D" id="3.40.50.1820">
    <property type="entry name" value="alpha/beta hydrolase"/>
    <property type="match status" value="1"/>
</dbReference>
<proteinExistence type="predicted"/>
<evidence type="ECO:0000313" key="2">
    <source>
        <dbReference type="EMBL" id="KAF9742954.1"/>
    </source>
</evidence>
<dbReference type="AlphaFoldDB" id="A0A8H7K6Q0"/>
<comment type="caution">
    <text evidence="2">The sequence shown here is derived from an EMBL/GenBank/DDBJ whole genome shotgun (WGS) entry which is preliminary data.</text>
</comment>
<organism evidence="2 3">
    <name type="scientific">Bionectria ochroleuca</name>
    <name type="common">Gliocladium roseum</name>
    <dbReference type="NCBI Taxonomy" id="29856"/>
    <lineage>
        <taxon>Eukaryota</taxon>
        <taxon>Fungi</taxon>
        <taxon>Dikarya</taxon>
        <taxon>Ascomycota</taxon>
        <taxon>Pezizomycotina</taxon>
        <taxon>Sordariomycetes</taxon>
        <taxon>Hypocreomycetidae</taxon>
        <taxon>Hypocreales</taxon>
        <taxon>Bionectriaceae</taxon>
        <taxon>Clonostachys</taxon>
    </lineage>
</organism>
<name>A0A8H7K6Q0_BIOOC</name>
<dbReference type="Pfam" id="PF01738">
    <property type="entry name" value="DLH"/>
    <property type="match status" value="1"/>
</dbReference>